<dbReference type="STRING" id="161899.CSING_03395"/>
<dbReference type="EMBL" id="CP010827">
    <property type="protein sequence ID" value="AJI78226.1"/>
    <property type="molecule type" value="Genomic_DNA"/>
</dbReference>
<dbReference type="RefSeq" id="WP_052471372.1">
    <property type="nucleotide sequence ID" value="NZ_CP010827.1"/>
</dbReference>
<name>A0A0B6F2G0_9CORY</name>
<evidence type="ECO:0000313" key="1">
    <source>
        <dbReference type="EMBL" id="AJI78226.1"/>
    </source>
</evidence>
<evidence type="ECO:0000313" key="2">
    <source>
        <dbReference type="Proteomes" id="UP000031890"/>
    </source>
</evidence>
<reference evidence="1 2" key="1">
    <citation type="journal article" date="2015" name="Genome Announc.">
        <title>Complete Genome Sequence and Annotation of Corynebacterium singulare DSM 44357, Isolated from a Human Semen Specimen.</title>
        <authorList>
            <person name="Merten M."/>
            <person name="Brinkrolf K."/>
            <person name="Albersmeier A."/>
            <person name="Kutter Y."/>
            <person name="Ruckert C."/>
            <person name="Tauch A."/>
        </authorList>
    </citation>
    <scope>NUCLEOTIDE SEQUENCE [LARGE SCALE GENOMIC DNA]</scope>
    <source>
        <strain evidence="1">IBS B52218</strain>
    </source>
</reference>
<dbReference type="HOGENOM" id="CLU_045011_13_1_11"/>
<dbReference type="InterPro" id="IPR006439">
    <property type="entry name" value="HAD-SF_hydro_IA"/>
</dbReference>
<dbReference type="Gene3D" id="3.40.50.1000">
    <property type="entry name" value="HAD superfamily/HAD-like"/>
    <property type="match status" value="1"/>
</dbReference>
<organism evidence="1 2">
    <name type="scientific">Corynebacterium singulare</name>
    <dbReference type="NCBI Taxonomy" id="161899"/>
    <lineage>
        <taxon>Bacteria</taxon>
        <taxon>Bacillati</taxon>
        <taxon>Actinomycetota</taxon>
        <taxon>Actinomycetes</taxon>
        <taxon>Mycobacteriales</taxon>
        <taxon>Corynebacteriaceae</taxon>
        <taxon>Corynebacterium</taxon>
    </lineage>
</organism>
<dbReference type="KEGG" id="csx:CSING_03395"/>
<dbReference type="GO" id="GO:0050308">
    <property type="term" value="F:sugar-phosphatase activity"/>
    <property type="evidence" value="ECO:0007669"/>
    <property type="project" value="TreeGrafter"/>
</dbReference>
<dbReference type="Gene3D" id="1.10.150.240">
    <property type="entry name" value="Putative phosphatase, domain 2"/>
    <property type="match status" value="1"/>
</dbReference>
<gene>
    <name evidence="1" type="ORF">CSING_03395</name>
</gene>
<dbReference type="SFLD" id="SFLDS00003">
    <property type="entry name" value="Haloacid_Dehalogenase"/>
    <property type="match status" value="1"/>
</dbReference>
<dbReference type="SUPFAM" id="SSF56784">
    <property type="entry name" value="HAD-like"/>
    <property type="match status" value="1"/>
</dbReference>
<dbReference type="InterPro" id="IPR023214">
    <property type="entry name" value="HAD_sf"/>
</dbReference>
<dbReference type="PANTHER" id="PTHR43481:SF4">
    <property type="entry name" value="GLYCEROL-1-PHOSPHATE PHOSPHOHYDROLASE 1-RELATED"/>
    <property type="match status" value="1"/>
</dbReference>
<proteinExistence type="predicted"/>
<sequence length="213" mass="22862">MAELACSAVVFDCDGTLIDSEQTWLDLMAQLLAERKLRADQVSSMRGVTAAEAAARLAAVTGERKDELCKEIDRRYSEALTSITQPLPGVLELLSSLDDVVPTAVATNGRRADVEAMLGRVGVAKHMRHLLTIDEVECGKPEPDLYIRACAAMGHRPSVVVAFEDSAVGARAAHDAGCRVVGLGDEVPDELVVARATNLADVRFDASRRTFTV</sequence>
<dbReference type="InterPro" id="IPR041492">
    <property type="entry name" value="HAD_2"/>
</dbReference>
<dbReference type="NCBIfam" id="TIGR01509">
    <property type="entry name" value="HAD-SF-IA-v3"/>
    <property type="match status" value="1"/>
</dbReference>
<dbReference type="InterPro" id="IPR023198">
    <property type="entry name" value="PGP-like_dom2"/>
</dbReference>
<dbReference type="InterPro" id="IPR051806">
    <property type="entry name" value="HAD-like_SPP"/>
</dbReference>
<dbReference type="Proteomes" id="UP000031890">
    <property type="component" value="Chromosome"/>
</dbReference>
<dbReference type="AlphaFoldDB" id="A0A0B6F2G0"/>
<dbReference type="PANTHER" id="PTHR43481">
    <property type="entry name" value="FRUCTOSE-1-PHOSPHATE PHOSPHATASE"/>
    <property type="match status" value="1"/>
</dbReference>
<accession>A0A0B6F2G0</accession>
<protein>
    <submittedName>
        <fullName evidence="1">Haloacid dehalogenase superfamily protein, subfamily IA, variant 3 with third motif having DD or ED</fullName>
    </submittedName>
</protein>
<dbReference type="OrthoDB" id="9800058at2"/>
<dbReference type="SFLD" id="SFLDG01129">
    <property type="entry name" value="C1.5:_HAD__Beta-PGM__Phosphata"/>
    <property type="match status" value="1"/>
</dbReference>
<dbReference type="InterPro" id="IPR036412">
    <property type="entry name" value="HAD-like_sf"/>
</dbReference>
<dbReference type="Pfam" id="PF13419">
    <property type="entry name" value="HAD_2"/>
    <property type="match status" value="1"/>
</dbReference>